<dbReference type="Pfam" id="PF04773">
    <property type="entry name" value="FecR"/>
    <property type="match status" value="1"/>
</dbReference>
<keyword evidence="1" id="KW-1133">Transmembrane helix</keyword>
<dbReference type="InterPro" id="IPR032508">
    <property type="entry name" value="FecR_C"/>
</dbReference>
<feature type="domain" description="Protein FecR C-terminal" evidence="3">
    <location>
        <begin position="305"/>
        <end position="374"/>
    </location>
</feature>
<protein>
    <submittedName>
        <fullName evidence="4">DUF4974 domain-containing protein</fullName>
    </submittedName>
</protein>
<dbReference type="Pfam" id="PF16344">
    <property type="entry name" value="FecR_C"/>
    <property type="match status" value="1"/>
</dbReference>
<dbReference type="PANTHER" id="PTHR30273">
    <property type="entry name" value="PERIPLASMIC SIGNAL SENSOR AND SIGMA FACTOR ACTIVATOR FECR-RELATED"/>
    <property type="match status" value="1"/>
</dbReference>
<dbReference type="OrthoDB" id="1099963at2"/>
<feature type="transmembrane region" description="Helical" evidence="1">
    <location>
        <begin position="68"/>
        <end position="90"/>
    </location>
</feature>
<dbReference type="Proteomes" id="UP000307244">
    <property type="component" value="Unassembled WGS sequence"/>
</dbReference>
<keyword evidence="1" id="KW-0472">Membrane</keyword>
<evidence type="ECO:0000259" key="2">
    <source>
        <dbReference type="Pfam" id="PF04773"/>
    </source>
</evidence>
<evidence type="ECO:0000313" key="5">
    <source>
        <dbReference type="Proteomes" id="UP000307244"/>
    </source>
</evidence>
<dbReference type="Gene3D" id="3.55.50.30">
    <property type="match status" value="1"/>
</dbReference>
<evidence type="ECO:0000256" key="1">
    <source>
        <dbReference type="SAM" id="Phobius"/>
    </source>
</evidence>
<comment type="caution">
    <text evidence="4">The sequence shown here is derived from an EMBL/GenBank/DDBJ whole genome shotgun (WGS) entry which is preliminary data.</text>
</comment>
<name>A0A4U1CND6_9SPHI</name>
<evidence type="ECO:0000259" key="3">
    <source>
        <dbReference type="Pfam" id="PF16344"/>
    </source>
</evidence>
<dbReference type="InterPro" id="IPR012373">
    <property type="entry name" value="Ferrdict_sens_TM"/>
</dbReference>
<feature type="domain" description="FecR protein" evidence="2">
    <location>
        <begin position="169"/>
        <end position="264"/>
    </location>
</feature>
<accession>A0A4U1CND6</accession>
<dbReference type="PIRSF" id="PIRSF018266">
    <property type="entry name" value="FecR"/>
    <property type="match status" value="1"/>
</dbReference>
<dbReference type="RefSeq" id="WP_136834858.1">
    <property type="nucleotide sequence ID" value="NZ_SWBQ01000001.1"/>
</dbReference>
<keyword evidence="5" id="KW-1185">Reference proteome</keyword>
<dbReference type="GO" id="GO:0016989">
    <property type="term" value="F:sigma factor antagonist activity"/>
    <property type="evidence" value="ECO:0007669"/>
    <property type="project" value="TreeGrafter"/>
</dbReference>
<dbReference type="FunFam" id="2.60.120.1440:FF:000001">
    <property type="entry name" value="Putative anti-sigma factor"/>
    <property type="match status" value="1"/>
</dbReference>
<dbReference type="AlphaFoldDB" id="A0A4U1CND6"/>
<dbReference type="Gene3D" id="2.60.120.1440">
    <property type="match status" value="1"/>
</dbReference>
<dbReference type="PANTHER" id="PTHR30273:SF2">
    <property type="entry name" value="PROTEIN FECR"/>
    <property type="match status" value="1"/>
</dbReference>
<organism evidence="4 5">
    <name type="scientific">Pedobacter frigoris</name>
    <dbReference type="NCBI Taxonomy" id="2571272"/>
    <lineage>
        <taxon>Bacteria</taxon>
        <taxon>Pseudomonadati</taxon>
        <taxon>Bacteroidota</taxon>
        <taxon>Sphingobacteriia</taxon>
        <taxon>Sphingobacteriales</taxon>
        <taxon>Sphingobacteriaceae</taxon>
        <taxon>Pedobacter</taxon>
    </lineage>
</organism>
<evidence type="ECO:0000313" key="4">
    <source>
        <dbReference type="EMBL" id="TKC09447.1"/>
    </source>
</evidence>
<dbReference type="InterPro" id="IPR006860">
    <property type="entry name" value="FecR"/>
</dbReference>
<keyword evidence="1" id="KW-0812">Transmembrane</keyword>
<reference evidence="4 5" key="1">
    <citation type="submission" date="2019-04" db="EMBL/GenBank/DDBJ databases">
        <title>Pedobacter sp. RP-3-15 sp. nov., isolated from Arctic soil.</title>
        <authorList>
            <person name="Dahal R.H."/>
            <person name="Kim D.-U."/>
        </authorList>
    </citation>
    <scope>NUCLEOTIDE SEQUENCE [LARGE SCALE GENOMIC DNA]</scope>
    <source>
        <strain evidence="4 5">RP-3-15</strain>
    </source>
</reference>
<proteinExistence type="predicted"/>
<dbReference type="EMBL" id="SWBQ01000001">
    <property type="protein sequence ID" value="TKC09447.1"/>
    <property type="molecule type" value="Genomic_DNA"/>
</dbReference>
<gene>
    <name evidence="4" type="ORF">FA047_04970</name>
</gene>
<sequence>MDNEVKDLLKRFKEGKTTHQEEEMLRYWLHHHNQEGASGLSEADLQQADDEMWMAVQPADKPAVTRKLIPALAAAAVLLITVSAGLYFFMNKPENKSVPVTAKTSVIKPGGNNAVLTLASGKKIVLNDAATGELAEESGIIISKTADGQLVYTVTNEYSGKANVNAFNTIETPRGGQYQINLPDGTKVWLNAVSSLRFPSRFSGNQRKVELSGEGYFEVAHNKKMPFKVKTADQEVEVLGTHFNINSYPDETETMTTLLEGSVRVNSATAGNTMLKPGQQSLLSGNNLKVGAADVDAAIAWKNGEFRFNDEKLESIMHKVSRWYNVEVMYQDDKLKTEPFGGVITRFAKVSELLKMLELTKEVKFKIENNTIVVMDGK</sequence>